<dbReference type="STRING" id="351671.XDD1_0207"/>
<protein>
    <submittedName>
        <fullName evidence="1">Uncharacterized protein</fullName>
    </submittedName>
</protein>
<accession>A0A068QM99</accession>
<dbReference type="SUPFAM" id="SSF54427">
    <property type="entry name" value="NTF2-like"/>
    <property type="match status" value="1"/>
</dbReference>
<evidence type="ECO:0000313" key="2">
    <source>
        <dbReference type="EMBL" id="TYP02861.1"/>
    </source>
</evidence>
<sequence>MQTERELVAQQSVIELHQWIENVFTNHLQQESGTLNKLLNSFASDFAMITTSGQYMTLDQVKTMFRLNIGSRPGLKIEIDECEVITSNEQCVVLRYREKHTRDGNTHSRWSVVSISYIDGHPRWRYLHETAIAE</sequence>
<evidence type="ECO:0000313" key="1">
    <source>
        <dbReference type="EMBL" id="CDG15918.1"/>
    </source>
</evidence>
<reference evidence="2 4" key="2">
    <citation type="submission" date="2019-07" db="EMBL/GenBank/DDBJ databases">
        <title>Genomic Encyclopedia of Type Strains, Phase I: the one thousand microbial genomes (KMG-I) project.</title>
        <authorList>
            <person name="Kyrpides N."/>
        </authorList>
    </citation>
    <scope>NUCLEOTIDE SEQUENCE [LARGE SCALE GENOMIC DNA]</scope>
    <source>
        <strain evidence="2 4">DSM 17909</strain>
    </source>
</reference>
<dbReference type="EMBL" id="FO704550">
    <property type="protein sequence ID" value="CDG15918.1"/>
    <property type="molecule type" value="Genomic_DNA"/>
</dbReference>
<keyword evidence="4" id="KW-1185">Reference proteome</keyword>
<dbReference type="RefSeq" id="WP_052705622.1">
    <property type="nucleotide sequence ID" value="NZ_CAWMED010000001.1"/>
</dbReference>
<dbReference type="EMBL" id="VNHN01000042">
    <property type="protein sequence ID" value="TYP02861.1"/>
    <property type="molecule type" value="Genomic_DNA"/>
</dbReference>
<proteinExistence type="predicted"/>
<dbReference type="OrthoDB" id="8912060at2"/>
<dbReference type="HOGENOM" id="CLU_127523_1_0_6"/>
<dbReference type="Proteomes" id="UP000324170">
    <property type="component" value="Unassembled WGS sequence"/>
</dbReference>
<evidence type="ECO:0000313" key="4">
    <source>
        <dbReference type="Proteomes" id="UP000324170"/>
    </source>
</evidence>
<dbReference type="Proteomes" id="UP000032721">
    <property type="component" value="Chromosome"/>
</dbReference>
<dbReference type="PIRSF" id="PIRSF029394">
    <property type="entry name" value="UCP029394"/>
    <property type="match status" value="1"/>
</dbReference>
<gene>
    <name evidence="2" type="ORF">LY16_02448</name>
    <name evidence="1" type="ORF">XDD1_0207</name>
</gene>
<dbReference type="KEGG" id="xdo:XDD1_0207"/>
<name>A0A068QM99_9GAMM</name>
<dbReference type="Gene3D" id="3.10.450.50">
    <property type="match status" value="1"/>
</dbReference>
<dbReference type="InterPro" id="IPR016918">
    <property type="entry name" value="UCP029394"/>
</dbReference>
<evidence type="ECO:0000313" key="3">
    <source>
        <dbReference type="Proteomes" id="UP000032721"/>
    </source>
</evidence>
<organism evidence="1 3">
    <name type="scientific">Xenorhabdus doucetiae</name>
    <dbReference type="NCBI Taxonomy" id="351671"/>
    <lineage>
        <taxon>Bacteria</taxon>
        <taxon>Pseudomonadati</taxon>
        <taxon>Pseudomonadota</taxon>
        <taxon>Gammaproteobacteria</taxon>
        <taxon>Enterobacterales</taxon>
        <taxon>Morganellaceae</taxon>
        <taxon>Xenorhabdus</taxon>
    </lineage>
</organism>
<dbReference type="InterPro" id="IPR032710">
    <property type="entry name" value="NTF2-like_dom_sf"/>
</dbReference>
<reference evidence="1 3" key="1">
    <citation type="submission" date="2013-07" db="EMBL/GenBank/DDBJ databases">
        <authorList>
            <person name="Genoscope - CEA"/>
        </authorList>
    </citation>
    <scope>NUCLEOTIDE SEQUENCE [LARGE SCALE GENOMIC DNA]</scope>
    <source>
        <strain evidence="1">FRM16</strain>
        <strain evidence="3">FRM16 / DSM 17909</strain>
    </source>
</reference>
<dbReference type="AlphaFoldDB" id="A0A068QM99"/>